<evidence type="ECO:0000313" key="1">
    <source>
        <dbReference type="EMBL" id="MBJ2176528.1"/>
    </source>
</evidence>
<dbReference type="RefSeq" id="WP_198843114.1">
    <property type="nucleotide sequence ID" value="NZ_JAEHFJ010000017.1"/>
</dbReference>
<gene>
    <name evidence="1" type="ORF">JBL43_19930</name>
</gene>
<name>A0ABS0WX69_9FLAO</name>
<keyword evidence="2" id="KW-1185">Reference proteome</keyword>
<proteinExistence type="predicted"/>
<dbReference type="PROSITE" id="PS51257">
    <property type="entry name" value="PROKAR_LIPOPROTEIN"/>
    <property type="match status" value="1"/>
</dbReference>
<evidence type="ECO:0000313" key="2">
    <source>
        <dbReference type="Proteomes" id="UP000623301"/>
    </source>
</evidence>
<organism evidence="1 2">
    <name type="scientific">Aureibaculum flavum</name>
    <dbReference type="NCBI Taxonomy" id="2795986"/>
    <lineage>
        <taxon>Bacteria</taxon>
        <taxon>Pseudomonadati</taxon>
        <taxon>Bacteroidota</taxon>
        <taxon>Flavobacteriia</taxon>
        <taxon>Flavobacteriales</taxon>
        <taxon>Flavobacteriaceae</taxon>
        <taxon>Aureibaculum</taxon>
    </lineage>
</organism>
<accession>A0ABS0WX69</accession>
<protein>
    <recommendedName>
        <fullName evidence="3">Lipoprotein</fullName>
    </recommendedName>
</protein>
<dbReference type="Proteomes" id="UP000623301">
    <property type="component" value="Unassembled WGS sequence"/>
</dbReference>
<dbReference type="EMBL" id="JAEHFJ010000017">
    <property type="protein sequence ID" value="MBJ2176528.1"/>
    <property type="molecule type" value="Genomic_DNA"/>
</dbReference>
<reference evidence="1 2" key="1">
    <citation type="submission" date="2020-12" db="EMBL/GenBank/DDBJ databases">
        <title>Aureibaculum luteum sp. nov. and Aureibaculum flavum sp. nov., novel members of the family Flavobacteriaceae isolated from Antarctic intertidal sediments.</title>
        <authorList>
            <person name="He X."/>
            <person name="Zhang X."/>
        </authorList>
    </citation>
    <scope>NUCLEOTIDE SEQUENCE [LARGE SCALE GENOMIC DNA]</scope>
    <source>
        <strain evidence="1 2">A20</strain>
    </source>
</reference>
<sequence length="197" mass="23058">MKHFLLIILFISILSCKQSCELDEIDIKVNQKITSVFDNQNTELWNNVENEFFKRLKSLELFETNSDTLKSINKLYNFVKSAGFPSEYYLNLNDTKIITLVKELNEIGINKSNTSIHEFLHQITQPILESCQNKENLNKYQKDLLTATGIYEPDSIHVSLDIAVLEQMEYPEKDLKRKGLYKAIILFYFSRMMEGKK</sequence>
<comment type="caution">
    <text evidence="1">The sequence shown here is derived from an EMBL/GenBank/DDBJ whole genome shotgun (WGS) entry which is preliminary data.</text>
</comment>
<evidence type="ECO:0008006" key="3">
    <source>
        <dbReference type="Google" id="ProtNLM"/>
    </source>
</evidence>